<feature type="transmembrane region" description="Helical" evidence="1">
    <location>
        <begin position="54"/>
        <end position="73"/>
    </location>
</feature>
<gene>
    <name evidence="2" type="ORF">MNBD_GAMMA10-2098</name>
</gene>
<dbReference type="Pfam" id="PF10003">
    <property type="entry name" value="DUF2244"/>
    <property type="match status" value="1"/>
</dbReference>
<reference evidence="2" key="1">
    <citation type="submission" date="2018-06" db="EMBL/GenBank/DDBJ databases">
        <authorList>
            <person name="Zhirakovskaya E."/>
        </authorList>
    </citation>
    <scope>NUCLEOTIDE SEQUENCE</scope>
</reference>
<dbReference type="InterPro" id="IPR019253">
    <property type="entry name" value="DUF2244_TM"/>
</dbReference>
<keyword evidence="1" id="KW-0472">Membrane</keyword>
<evidence type="ECO:0008006" key="3">
    <source>
        <dbReference type="Google" id="ProtNLM"/>
    </source>
</evidence>
<sequence>MITTDLNKDGFTGNILIEPNRPISWKDNVRFILIFALLSFVIGLVFLLRGFPLVIPFFGLEVILVSAALYLVYKRYASCQVIYFTRDNVIIETGKLHADERIEYQRYWSKFHVEDNANYTIPRLYICSKGTSTDIGEFLNHEDKTQLIELIKHITLSFQQHSHL</sequence>
<dbReference type="EMBL" id="UOFJ01000538">
    <property type="protein sequence ID" value="VAW70628.1"/>
    <property type="molecule type" value="Genomic_DNA"/>
</dbReference>
<proteinExistence type="predicted"/>
<organism evidence="2">
    <name type="scientific">hydrothermal vent metagenome</name>
    <dbReference type="NCBI Taxonomy" id="652676"/>
    <lineage>
        <taxon>unclassified sequences</taxon>
        <taxon>metagenomes</taxon>
        <taxon>ecological metagenomes</taxon>
    </lineage>
</organism>
<evidence type="ECO:0000313" key="2">
    <source>
        <dbReference type="EMBL" id="VAW70628.1"/>
    </source>
</evidence>
<keyword evidence="1" id="KW-1133">Transmembrane helix</keyword>
<keyword evidence="1" id="KW-0812">Transmembrane</keyword>
<feature type="transmembrane region" description="Helical" evidence="1">
    <location>
        <begin position="31"/>
        <end position="48"/>
    </location>
</feature>
<accession>A0A3B0XQW9</accession>
<dbReference type="AlphaFoldDB" id="A0A3B0XQW9"/>
<protein>
    <recommendedName>
        <fullName evidence="3">DUF2244 domain-containing protein</fullName>
    </recommendedName>
</protein>
<name>A0A3B0XQW9_9ZZZZ</name>
<evidence type="ECO:0000256" key="1">
    <source>
        <dbReference type="SAM" id="Phobius"/>
    </source>
</evidence>